<proteinExistence type="predicted"/>
<accession>A0ACB7SIV7</accession>
<evidence type="ECO:0000313" key="2">
    <source>
        <dbReference type="Proteomes" id="UP000821845"/>
    </source>
</evidence>
<dbReference type="EMBL" id="CM023484">
    <property type="protein sequence ID" value="KAH6934002.1"/>
    <property type="molecule type" value="Genomic_DNA"/>
</dbReference>
<dbReference type="Proteomes" id="UP000821845">
    <property type="component" value="Chromosome 4"/>
</dbReference>
<keyword evidence="2" id="KW-1185">Reference proteome</keyword>
<organism evidence="1 2">
    <name type="scientific">Hyalomma asiaticum</name>
    <name type="common">Tick</name>
    <dbReference type="NCBI Taxonomy" id="266040"/>
    <lineage>
        <taxon>Eukaryota</taxon>
        <taxon>Metazoa</taxon>
        <taxon>Ecdysozoa</taxon>
        <taxon>Arthropoda</taxon>
        <taxon>Chelicerata</taxon>
        <taxon>Arachnida</taxon>
        <taxon>Acari</taxon>
        <taxon>Parasitiformes</taxon>
        <taxon>Ixodida</taxon>
        <taxon>Ixodoidea</taxon>
        <taxon>Ixodidae</taxon>
        <taxon>Hyalomminae</taxon>
        <taxon>Hyalomma</taxon>
    </lineage>
</organism>
<reference evidence="1" key="1">
    <citation type="submission" date="2020-05" db="EMBL/GenBank/DDBJ databases">
        <title>Large-scale comparative analyses of tick genomes elucidate their genetic diversity and vector capacities.</title>
        <authorList>
            <person name="Jia N."/>
            <person name="Wang J."/>
            <person name="Shi W."/>
            <person name="Du L."/>
            <person name="Sun Y."/>
            <person name="Zhan W."/>
            <person name="Jiang J."/>
            <person name="Wang Q."/>
            <person name="Zhang B."/>
            <person name="Ji P."/>
            <person name="Sakyi L.B."/>
            <person name="Cui X."/>
            <person name="Yuan T."/>
            <person name="Jiang B."/>
            <person name="Yang W."/>
            <person name="Lam T.T.-Y."/>
            <person name="Chang Q."/>
            <person name="Ding S."/>
            <person name="Wang X."/>
            <person name="Zhu J."/>
            <person name="Ruan X."/>
            <person name="Zhao L."/>
            <person name="Wei J."/>
            <person name="Que T."/>
            <person name="Du C."/>
            <person name="Cheng J."/>
            <person name="Dai P."/>
            <person name="Han X."/>
            <person name="Huang E."/>
            <person name="Gao Y."/>
            <person name="Liu J."/>
            <person name="Shao H."/>
            <person name="Ye R."/>
            <person name="Li L."/>
            <person name="Wei W."/>
            <person name="Wang X."/>
            <person name="Wang C."/>
            <person name="Yang T."/>
            <person name="Huo Q."/>
            <person name="Li W."/>
            <person name="Guo W."/>
            <person name="Chen H."/>
            <person name="Zhou L."/>
            <person name="Ni X."/>
            <person name="Tian J."/>
            <person name="Zhou Y."/>
            <person name="Sheng Y."/>
            <person name="Liu T."/>
            <person name="Pan Y."/>
            <person name="Xia L."/>
            <person name="Li J."/>
            <person name="Zhao F."/>
            <person name="Cao W."/>
        </authorList>
    </citation>
    <scope>NUCLEOTIDE SEQUENCE</scope>
    <source>
        <strain evidence="1">Hyas-2018</strain>
    </source>
</reference>
<protein>
    <submittedName>
        <fullName evidence="1">Uncharacterized protein</fullName>
    </submittedName>
</protein>
<name>A0ACB7SIV7_HYAAI</name>
<gene>
    <name evidence="1" type="ORF">HPB50_019395</name>
</gene>
<evidence type="ECO:0000313" key="1">
    <source>
        <dbReference type="EMBL" id="KAH6934002.1"/>
    </source>
</evidence>
<sequence length="390" mass="43519">MEIRPANNLVVISVVPSTVTGAAGSSVLKAVLGSSADRSVKVRGKSRRWNPSFDSHDSRGTSDGETTDSVGHWYVVNGVDRRDNTLNRIAIVVFWHSAWNKSWTLQTNRHERQARGRFGHRLVRQRHTGDAVTTKFATMPAGTWRQRCLVVMACVLLTRGVINHRLSSDDGGEPKARRGWSSATFWRMKFYKCEGVWKSHSSLNESSGTERTSEAPKPIRVTHVILYSLVGAKSRSDAESRLQAAAKQAENCIKNAVLRHIMSPSPSCVELWKNSSALVAPKTLPTVSWPRRLRQPPLLPGKSVLYDEDKEAAPVFPKVEAFELVEVFKQDEGGVTYEIPCTINELRLEANISVFVLVLIVMVRLVPFVMAFVMKELVLIITGLQHVLSR</sequence>
<comment type="caution">
    <text evidence="1">The sequence shown here is derived from an EMBL/GenBank/DDBJ whole genome shotgun (WGS) entry which is preliminary data.</text>
</comment>